<evidence type="ECO:0000313" key="2">
    <source>
        <dbReference type="EMBL" id="MFC4132496.1"/>
    </source>
</evidence>
<protein>
    <recommendedName>
        <fullName evidence="4">DUF4229 domain-containing protein</fullName>
    </recommendedName>
</protein>
<feature type="transmembrane region" description="Helical" evidence="1">
    <location>
        <begin position="32"/>
        <end position="55"/>
    </location>
</feature>
<evidence type="ECO:0008006" key="4">
    <source>
        <dbReference type="Google" id="ProtNLM"/>
    </source>
</evidence>
<feature type="transmembrane region" description="Helical" evidence="1">
    <location>
        <begin position="7"/>
        <end position="26"/>
    </location>
</feature>
<proteinExistence type="predicted"/>
<accession>A0ABV8LNA4</accession>
<name>A0ABV8LNA4_9ACTN</name>
<keyword evidence="1" id="KW-0812">Transmembrane</keyword>
<keyword evidence="3" id="KW-1185">Reference proteome</keyword>
<comment type="caution">
    <text evidence="2">The sequence shown here is derived from an EMBL/GenBank/DDBJ whole genome shotgun (WGS) entry which is preliminary data.</text>
</comment>
<dbReference type="EMBL" id="JBHSAY010000009">
    <property type="protein sequence ID" value="MFC4132496.1"/>
    <property type="molecule type" value="Genomic_DNA"/>
</dbReference>
<dbReference type="Proteomes" id="UP001595816">
    <property type="component" value="Unassembled WGS sequence"/>
</dbReference>
<gene>
    <name evidence="2" type="ORF">ACFOZ4_17950</name>
</gene>
<reference evidence="3" key="1">
    <citation type="journal article" date="2019" name="Int. J. Syst. Evol. Microbiol.">
        <title>The Global Catalogue of Microorganisms (GCM) 10K type strain sequencing project: providing services to taxonomists for standard genome sequencing and annotation.</title>
        <authorList>
            <consortium name="The Broad Institute Genomics Platform"/>
            <consortium name="The Broad Institute Genome Sequencing Center for Infectious Disease"/>
            <person name="Wu L."/>
            <person name="Ma J."/>
        </authorList>
    </citation>
    <scope>NUCLEOTIDE SEQUENCE [LARGE SCALE GENOMIC DNA]</scope>
    <source>
        <strain evidence="3">CGMCC 4.7289</strain>
    </source>
</reference>
<dbReference type="RefSeq" id="WP_253753125.1">
    <property type="nucleotide sequence ID" value="NZ_JAMZDZ010000001.1"/>
</dbReference>
<evidence type="ECO:0000256" key="1">
    <source>
        <dbReference type="SAM" id="Phobius"/>
    </source>
</evidence>
<keyword evidence="1" id="KW-1133">Transmembrane helix</keyword>
<keyword evidence="1" id="KW-0472">Membrane</keyword>
<evidence type="ECO:0000313" key="3">
    <source>
        <dbReference type="Proteomes" id="UP001595816"/>
    </source>
</evidence>
<organism evidence="2 3">
    <name type="scientific">Hamadaea flava</name>
    <dbReference type="NCBI Taxonomy" id="1742688"/>
    <lineage>
        <taxon>Bacteria</taxon>
        <taxon>Bacillati</taxon>
        <taxon>Actinomycetota</taxon>
        <taxon>Actinomycetes</taxon>
        <taxon>Micromonosporales</taxon>
        <taxon>Micromonosporaceae</taxon>
        <taxon>Hamadaea</taxon>
    </lineage>
</organism>
<sequence length="87" mass="9065">MARTIALRIAYAVVAALLTTGIWIVATTRDGMVRGIVVAAALLIVTGTTAAHVLLTAADVRRELAESERRMTAAIAKALQSESSDSA</sequence>